<keyword evidence="3" id="KW-1185">Reference proteome</keyword>
<evidence type="ECO:0000256" key="1">
    <source>
        <dbReference type="SAM" id="Phobius"/>
    </source>
</evidence>
<feature type="transmembrane region" description="Helical" evidence="1">
    <location>
        <begin position="6"/>
        <end position="24"/>
    </location>
</feature>
<dbReference type="Proteomes" id="UP000192907">
    <property type="component" value="Unassembled WGS sequence"/>
</dbReference>
<sequence>MKGLMIHVPLIVFILSLLFVLMSGRPSKHEKQDQRDLF</sequence>
<organism evidence="2 3">
    <name type="scientific">Pseudobacteriovorax antillogorgiicola</name>
    <dbReference type="NCBI Taxonomy" id="1513793"/>
    <lineage>
        <taxon>Bacteria</taxon>
        <taxon>Pseudomonadati</taxon>
        <taxon>Bdellovibrionota</taxon>
        <taxon>Oligoflexia</taxon>
        <taxon>Oligoflexales</taxon>
        <taxon>Pseudobacteriovoracaceae</taxon>
        <taxon>Pseudobacteriovorax</taxon>
    </lineage>
</organism>
<evidence type="ECO:0000313" key="2">
    <source>
        <dbReference type="EMBL" id="SMF78257.1"/>
    </source>
</evidence>
<dbReference type="STRING" id="1513793.SAMN06296036_13242"/>
<protein>
    <submittedName>
        <fullName evidence="2">Uncharacterized protein</fullName>
    </submittedName>
</protein>
<dbReference type="AlphaFoldDB" id="A0A1Y6CNW1"/>
<proteinExistence type="predicted"/>
<accession>A0A1Y6CNW1</accession>
<dbReference type="EMBL" id="FWZT01000032">
    <property type="protein sequence ID" value="SMF78257.1"/>
    <property type="molecule type" value="Genomic_DNA"/>
</dbReference>
<keyword evidence="1" id="KW-0472">Membrane</keyword>
<evidence type="ECO:0000313" key="3">
    <source>
        <dbReference type="Proteomes" id="UP000192907"/>
    </source>
</evidence>
<reference evidence="3" key="1">
    <citation type="submission" date="2017-04" db="EMBL/GenBank/DDBJ databases">
        <authorList>
            <person name="Varghese N."/>
            <person name="Submissions S."/>
        </authorList>
    </citation>
    <scope>NUCLEOTIDE SEQUENCE [LARGE SCALE GENOMIC DNA]</scope>
    <source>
        <strain evidence="3">RKEM611</strain>
    </source>
</reference>
<name>A0A1Y6CNW1_9BACT</name>
<keyword evidence="1" id="KW-0812">Transmembrane</keyword>
<gene>
    <name evidence="2" type="ORF">SAMN06296036_13242</name>
</gene>
<keyword evidence="1" id="KW-1133">Transmembrane helix</keyword>